<dbReference type="GO" id="GO:0005819">
    <property type="term" value="C:spindle"/>
    <property type="evidence" value="ECO:0007669"/>
    <property type="project" value="UniProtKB-SubCell"/>
</dbReference>
<dbReference type="GO" id="GO:0000775">
    <property type="term" value="C:chromosome, centromeric region"/>
    <property type="evidence" value="ECO:0007669"/>
    <property type="project" value="UniProtKB-SubCell"/>
</dbReference>
<dbReference type="KEGG" id="cvn:111119408"/>
<dbReference type="InterPro" id="IPR051190">
    <property type="entry name" value="Baculoviral_IAP"/>
</dbReference>
<evidence type="ECO:0000313" key="17">
    <source>
        <dbReference type="Proteomes" id="UP000694844"/>
    </source>
</evidence>
<dbReference type="SUPFAM" id="SSF57924">
    <property type="entry name" value="Inhibitor of apoptosis (IAP) repeat"/>
    <property type="match status" value="1"/>
</dbReference>
<evidence type="ECO:0000313" key="18">
    <source>
        <dbReference type="RefSeq" id="XP_022315256.1"/>
    </source>
</evidence>
<dbReference type="GO" id="GO:0046872">
    <property type="term" value="F:metal ion binding"/>
    <property type="evidence" value="ECO:0007669"/>
    <property type="project" value="UniProtKB-KW"/>
</dbReference>
<evidence type="ECO:0000256" key="9">
    <source>
        <dbReference type="ARBA" id="ARBA00022776"/>
    </source>
</evidence>
<dbReference type="GO" id="GO:0005634">
    <property type="term" value="C:nucleus"/>
    <property type="evidence" value="ECO:0007669"/>
    <property type="project" value="UniProtKB-SubCell"/>
</dbReference>
<dbReference type="GeneID" id="111119408"/>
<keyword evidence="17" id="KW-1185">Reference proteome</keyword>
<dbReference type="SMART" id="SM00238">
    <property type="entry name" value="BIR"/>
    <property type="match status" value="1"/>
</dbReference>
<proteinExistence type="inferred from homology"/>
<comment type="similarity">
    <text evidence="4">Belongs to the IAP family.</text>
</comment>
<evidence type="ECO:0000256" key="12">
    <source>
        <dbReference type="ARBA" id="ARBA00022843"/>
    </source>
</evidence>
<keyword evidence="8" id="KW-0479">Metal-binding</keyword>
<dbReference type="OrthoDB" id="2196114at2759"/>
<keyword evidence="16" id="KW-0137">Centromere</keyword>
<evidence type="ECO:0000256" key="3">
    <source>
        <dbReference type="ARBA" id="ARBA00004584"/>
    </source>
</evidence>
<keyword evidence="7" id="KW-0132">Cell division</keyword>
<evidence type="ECO:0000256" key="13">
    <source>
        <dbReference type="ARBA" id="ARBA00023212"/>
    </source>
</evidence>
<dbReference type="Pfam" id="PF00653">
    <property type="entry name" value="BIR"/>
    <property type="match status" value="1"/>
</dbReference>
<dbReference type="PANTHER" id="PTHR46771:SF5">
    <property type="entry name" value="DETERIN"/>
    <property type="match status" value="1"/>
</dbReference>
<dbReference type="InterPro" id="IPR001370">
    <property type="entry name" value="BIR_rpt"/>
</dbReference>
<dbReference type="FunFam" id="1.10.1170.10:FF:000009">
    <property type="entry name" value="Baculoviral IAP repeat-containing protein 5"/>
    <property type="match status" value="1"/>
</dbReference>
<dbReference type="GO" id="GO:0051301">
    <property type="term" value="P:cell division"/>
    <property type="evidence" value="ECO:0007669"/>
    <property type="project" value="UniProtKB-KW"/>
</dbReference>
<dbReference type="PROSITE" id="PS50143">
    <property type="entry name" value="BIR_REPEAT_2"/>
    <property type="match status" value="1"/>
</dbReference>
<dbReference type="CDD" id="cd00022">
    <property type="entry name" value="BIR"/>
    <property type="match status" value="1"/>
</dbReference>
<keyword evidence="12" id="KW-0832">Ubl conjugation</keyword>
<keyword evidence="6" id="KW-0597">Phosphoprotein</keyword>
<keyword evidence="14" id="KW-0539">Nucleus</keyword>
<evidence type="ECO:0000256" key="8">
    <source>
        <dbReference type="ARBA" id="ARBA00022723"/>
    </source>
</evidence>
<keyword evidence="11" id="KW-0862">Zinc</keyword>
<dbReference type="RefSeq" id="XP_022315256.1">
    <property type="nucleotide sequence ID" value="XM_022459548.1"/>
</dbReference>
<dbReference type="Proteomes" id="UP000694844">
    <property type="component" value="Chromosome 2"/>
</dbReference>
<evidence type="ECO:0000256" key="10">
    <source>
        <dbReference type="ARBA" id="ARBA00022829"/>
    </source>
</evidence>
<evidence type="ECO:0000256" key="7">
    <source>
        <dbReference type="ARBA" id="ARBA00022618"/>
    </source>
</evidence>
<sequence>MADYIDSHDYMLYLPNERLKTFKNWPLGSSCNCTPDKLAEAGFYHCPTKEEPDAVRCFFCMKELDGWEPDDDPWAEHESHSPKCPFLSIGKKDMETWTVTEFSDLHQKSTENKINKIMDIQIATYREKMKTQRLEIQRHFKKK</sequence>
<evidence type="ECO:0000256" key="5">
    <source>
        <dbReference type="ARBA" id="ARBA00022490"/>
    </source>
</evidence>
<evidence type="ECO:0000256" key="2">
    <source>
        <dbReference type="ARBA" id="ARBA00004186"/>
    </source>
</evidence>
<evidence type="ECO:0000256" key="6">
    <source>
        <dbReference type="ARBA" id="ARBA00022553"/>
    </source>
</evidence>
<dbReference type="Gene3D" id="1.10.1170.10">
    <property type="entry name" value="Inhibitor Of Apoptosis Protein (2mihbC-IAP-1), Chain A"/>
    <property type="match status" value="1"/>
</dbReference>
<comment type="subcellular location">
    <subcellularLocation>
        <location evidence="3">Chromosome</location>
        <location evidence="3">Centromere</location>
    </subcellularLocation>
    <subcellularLocation>
        <location evidence="2">Cytoplasm</location>
        <location evidence="2">Cytoskeleton</location>
        <location evidence="2">Spindle</location>
    </subcellularLocation>
    <subcellularLocation>
        <location evidence="1">Nucleus</location>
    </subcellularLocation>
</comment>
<evidence type="ECO:0000256" key="16">
    <source>
        <dbReference type="ARBA" id="ARBA00023328"/>
    </source>
</evidence>
<keyword evidence="15" id="KW-0131">Cell cycle</keyword>
<evidence type="ECO:0000256" key="14">
    <source>
        <dbReference type="ARBA" id="ARBA00023242"/>
    </source>
</evidence>
<reference evidence="18" key="1">
    <citation type="submission" date="2025-08" db="UniProtKB">
        <authorList>
            <consortium name="RefSeq"/>
        </authorList>
    </citation>
    <scope>IDENTIFICATION</scope>
    <source>
        <tissue evidence="18">Whole sample</tissue>
    </source>
</reference>
<protein>
    <submittedName>
        <fullName evidence="18">Baculoviral IAP repeat-containing protein 5-like</fullName>
    </submittedName>
</protein>
<gene>
    <name evidence="18" type="primary">LOC111119408</name>
</gene>
<name>A0A8B8CLL8_CRAVI</name>
<organism evidence="17 18">
    <name type="scientific">Crassostrea virginica</name>
    <name type="common">Eastern oyster</name>
    <dbReference type="NCBI Taxonomy" id="6565"/>
    <lineage>
        <taxon>Eukaryota</taxon>
        <taxon>Metazoa</taxon>
        <taxon>Spiralia</taxon>
        <taxon>Lophotrochozoa</taxon>
        <taxon>Mollusca</taxon>
        <taxon>Bivalvia</taxon>
        <taxon>Autobranchia</taxon>
        <taxon>Pteriomorphia</taxon>
        <taxon>Ostreida</taxon>
        <taxon>Ostreoidea</taxon>
        <taxon>Ostreidae</taxon>
        <taxon>Crassostrea</taxon>
    </lineage>
</organism>
<evidence type="ECO:0000256" key="1">
    <source>
        <dbReference type="ARBA" id="ARBA00004123"/>
    </source>
</evidence>
<keyword evidence="5" id="KW-0963">Cytoplasm</keyword>
<keyword evidence="10" id="KW-0159">Chromosome partition</keyword>
<dbReference type="PANTHER" id="PTHR46771">
    <property type="entry name" value="DETERIN"/>
    <property type="match status" value="1"/>
</dbReference>
<evidence type="ECO:0000256" key="15">
    <source>
        <dbReference type="ARBA" id="ARBA00023306"/>
    </source>
</evidence>
<dbReference type="AlphaFoldDB" id="A0A8B8CLL8"/>
<accession>A0A8B8CLL8</accession>
<evidence type="ECO:0000256" key="11">
    <source>
        <dbReference type="ARBA" id="ARBA00022833"/>
    </source>
</evidence>
<evidence type="ECO:0000256" key="4">
    <source>
        <dbReference type="ARBA" id="ARBA00006672"/>
    </source>
</evidence>
<keyword evidence="13" id="KW-0206">Cytoskeleton</keyword>
<dbReference type="GO" id="GO:0007059">
    <property type="term" value="P:chromosome segregation"/>
    <property type="evidence" value="ECO:0007669"/>
    <property type="project" value="UniProtKB-KW"/>
</dbReference>
<keyword evidence="9" id="KW-0498">Mitosis</keyword>